<sequence length="93" mass="10801">MRNKLSKIISKEDNGPTLVGKILMIVGVIISTILYGIFFGWIFFLIGIIFIWFSELSKTEKWLWTLVPSLIWIPMMILFSILLPMIYYSIVNA</sequence>
<feature type="transmembrane region" description="Helical" evidence="1">
    <location>
        <begin position="21"/>
        <end position="51"/>
    </location>
</feature>
<reference evidence="2 3" key="1">
    <citation type="journal article" date="2010" name="J. Bacteriol.">
        <title>The complete genome sequence of Croceibacter atlanticus HTCC2559T.</title>
        <authorList>
            <person name="Oh H.M."/>
            <person name="Kang I."/>
            <person name="Ferriera S."/>
            <person name="Giovannoni S.J."/>
            <person name="Cho J.C."/>
        </authorList>
    </citation>
    <scope>NUCLEOTIDE SEQUENCE [LARGE SCALE GENOMIC DNA]</scope>
    <source>
        <strain evidence="3">ATCC BAA-628 / HTCC2559 / KCTC 12090</strain>
    </source>
</reference>
<organism evidence="2 3">
    <name type="scientific">Croceibacter atlanticus (strain ATCC BAA-628 / JCM 21780 / CIP 108009 / IAM 15332 / KCTC 12090 / HTCC2559)</name>
    <dbReference type="NCBI Taxonomy" id="216432"/>
    <lineage>
        <taxon>Bacteria</taxon>
        <taxon>Pseudomonadati</taxon>
        <taxon>Bacteroidota</taxon>
        <taxon>Flavobacteriia</taxon>
        <taxon>Flavobacteriales</taxon>
        <taxon>Flavobacteriaceae</taxon>
        <taxon>Croceibacter</taxon>
    </lineage>
</organism>
<dbReference type="AlphaFoldDB" id="A3U4G9"/>
<name>A3U4G9_CROAH</name>
<evidence type="ECO:0000313" key="3">
    <source>
        <dbReference type="Proteomes" id="UP000002297"/>
    </source>
</evidence>
<evidence type="ECO:0000256" key="1">
    <source>
        <dbReference type="SAM" id="Phobius"/>
    </source>
</evidence>
<dbReference type="KEGG" id="cat:CA2559_00235"/>
<keyword evidence="1" id="KW-1133">Transmembrane helix</keyword>
<dbReference type="eggNOG" id="ENOG502ZKUB">
    <property type="taxonomic scope" value="Bacteria"/>
</dbReference>
<keyword evidence="1" id="KW-0812">Transmembrane</keyword>
<protein>
    <submittedName>
        <fullName evidence="2">Uncharacterized protein</fullName>
    </submittedName>
</protein>
<accession>A3U4G9</accession>
<keyword evidence="3" id="KW-1185">Reference proteome</keyword>
<keyword evidence="1" id="KW-0472">Membrane</keyword>
<proteinExistence type="predicted"/>
<dbReference type="Proteomes" id="UP000002297">
    <property type="component" value="Chromosome"/>
</dbReference>
<dbReference type="EMBL" id="CP002046">
    <property type="protein sequence ID" value="EAP87136.1"/>
    <property type="molecule type" value="Genomic_DNA"/>
</dbReference>
<feature type="transmembrane region" description="Helical" evidence="1">
    <location>
        <begin position="71"/>
        <end position="90"/>
    </location>
</feature>
<gene>
    <name evidence="2" type="ordered locus">CA2559_00235</name>
</gene>
<evidence type="ECO:0000313" key="2">
    <source>
        <dbReference type="EMBL" id="EAP87136.1"/>
    </source>
</evidence>
<dbReference type="STRING" id="216432.CA2559_00235"/>
<dbReference type="HOGENOM" id="CLU_2394776_0_0_10"/>